<proteinExistence type="predicted"/>
<gene>
    <name evidence="2" type="ORF">B0H17DRAFT_1144989</name>
</gene>
<accession>A0AAD7CS97</accession>
<name>A0AAD7CS97_MYCRO</name>
<dbReference type="Proteomes" id="UP001221757">
    <property type="component" value="Unassembled WGS sequence"/>
</dbReference>
<evidence type="ECO:0000256" key="1">
    <source>
        <dbReference type="SAM" id="MobiDB-lite"/>
    </source>
</evidence>
<feature type="compositionally biased region" description="Acidic residues" evidence="1">
    <location>
        <begin position="283"/>
        <end position="293"/>
    </location>
</feature>
<dbReference type="EMBL" id="JARKIE010000260">
    <property type="protein sequence ID" value="KAJ7660492.1"/>
    <property type="molecule type" value="Genomic_DNA"/>
</dbReference>
<reference evidence="2" key="1">
    <citation type="submission" date="2023-03" db="EMBL/GenBank/DDBJ databases">
        <title>Massive genome expansion in bonnet fungi (Mycena s.s.) driven by repeated elements and novel gene families across ecological guilds.</title>
        <authorList>
            <consortium name="Lawrence Berkeley National Laboratory"/>
            <person name="Harder C.B."/>
            <person name="Miyauchi S."/>
            <person name="Viragh M."/>
            <person name="Kuo A."/>
            <person name="Thoen E."/>
            <person name="Andreopoulos B."/>
            <person name="Lu D."/>
            <person name="Skrede I."/>
            <person name="Drula E."/>
            <person name="Henrissat B."/>
            <person name="Morin E."/>
            <person name="Kohler A."/>
            <person name="Barry K."/>
            <person name="LaButti K."/>
            <person name="Morin E."/>
            <person name="Salamov A."/>
            <person name="Lipzen A."/>
            <person name="Mereny Z."/>
            <person name="Hegedus B."/>
            <person name="Baldrian P."/>
            <person name="Stursova M."/>
            <person name="Weitz H."/>
            <person name="Taylor A."/>
            <person name="Grigoriev I.V."/>
            <person name="Nagy L.G."/>
            <person name="Martin F."/>
            <person name="Kauserud H."/>
        </authorList>
    </citation>
    <scope>NUCLEOTIDE SEQUENCE</scope>
    <source>
        <strain evidence="2">CBHHK067</strain>
    </source>
</reference>
<dbReference type="AlphaFoldDB" id="A0AAD7CS97"/>
<feature type="region of interest" description="Disordered" evidence="1">
    <location>
        <begin position="179"/>
        <end position="228"/>
    </location>
</feature>
<protein>
    <submittedName>
        <fullName evidence="2">Uncharacterized protein</fullName>
    </submittedName>
</protein>
<organism evidence="2 3">
    <name type="scientific">Mycena rosella</name>
    <name type="common">Pink bonnet</name>
    <name type="synonym">Agaricus rosellus</name>
    <dbReference type="NCBI Taxonomy" id="1033263"/>
    <lineage>
        <taxon>Eukaryota</taxon>
        <taxon>Fungi</taxon>
        <taxon>Dikarya</taxon>
        <taxon>Basidiomycota</taxon>
        <taxon>Agaricomycotina</taxon>
        <taxon>Agaricomycetes</taxon>
        <taxon>Agaricomycetidae</taxon>
        <taxon>Agaricales</taxon>
        <taxon>Marasmiineae</taxon>
        <taxon>Mycenaceae</taxon>
        <taxon>Mycena</taxon>
    </lineage>
</organism>
<evidence type="ECO:0000313" key="2">
    <source>
        <dbReference type="EMBL" id="KAJ7660492.1"/>
    </source>
</evidence>
<keyword evidence="3" id="KW-1185">Reference proteome</keyword>
<feature type="compositionally biased region" description="Basic and acidic residues" evidence="1">
    <location>
        <begin position="215"/>
        <end position="228"/>
    </location>
</feature>
<comment type="caution">
    <text evidence="2">The sequence shown here is derived from an EMBL/GenBank/DDBJ whole genome shotgun (WGS) entry which is preliminary data.</text>
</comment>
<evidence type="ECO:0000313" key="3">
    <source>
        <dbReference type="Proteomes" id="UP001221757"/>
    </source>
</evidence>
<sequence length="299" mass="32464">MRVENLRHVTGNTIEGATIDVGSMKGEGNGRLGGAEAEAPVLSSRCGCNKRAVLISPTHHTASHVQPVSPSRKVVYGRLSGPTHTRSAFDSLRRGDIEEVVYTSLATGAISEGASLRAVVAAVTHDHACGKRKQGSEDTPGQLETQFRIKEPGKYLDARLRMLTGRNFTALDPDAEPTAHLNECKPPSACSTQHATPVRTREPIKISKGNKARMKHEAHAGGKRSEERGAFAAERGKVLKFPLPPGVEERMHHLLLAPNAHAARISPPSKNRLRHRYRKRGEDDAELGDEDEDVGARRS</sequence>
<feature type="region of interest" description="Disordered" evidence="1">
    <location>
        <begin position="259"/>
        <end position="299"/>
    </location>
</feature>